<reference evidence="5" key="1">
    <citation type="submission" date="2021-02" db="EMBL/GenBank/DDBJ databases">
        <authorList>
            <person name="Steward A R."/>
        </authorList>
    </citation>
    <scope>NUCLEOTIDE SEQUENCE</scope>
</reference>
<evidence type="ECO:0000259" key="4">
    <source>
        <dbReference type="PROSITE" id="PS51444"/>
    </source>
</evidence>
<dbReference type="EMBL" id="CAJOBZ010000015">
    <property type="protein sequence ID" value="CAF4848573.1"/>
    <property type="molecule type" value="Genomic_DNA"/>
</dbReference>
<feature type="compositionally biased region" description="Low complexity" evidence="3">
    <location>
        <begin position="109"/>
        <end position="129"/>
    </location>
</feature>
<sequence>MGNAQGGEKQPKTGKSPAKGRHFMRSLNKRASGREKKSRKKSTAKQAAIDRECDKTSESDNNETVEASDNDTVECVFKTSRVEGGAESSVQSEVTVTRCEPSPRSPTRDQSPAAAAQTSSPADPSTSDSVFTDPLSPLTPLAVELNQCYYSAESDSAQDDLPRTLTPLDINALTHFDFSDGTTPEMPHEENASRDVEKENSDICDDKSVRDESVKVMGAFSSKLKDEPVDRRTHECSHDFLDNRLKTSPGQTSFTLSRHRKVELPPVGAESSLSVLGSEPDRRHSSVSDVPLPESNVLRKVASLTLEKHSEVKVVRPKYVPEKLDFQLYEKFEGQMLLNWFVSSSEANIVKNISNSQDLRTLGIQYCTHLLAAGVLCQISDKDAPTEKIFKPNLMYYWAHMESPVSQPHAPGRLHTTSWPPHFDSCSEKFNLSCQPQKQYTANNFEEIRDISEARQVIADLIRKLQELEYKLENSKEHSIGIINLKNVNSNNYLKDRQKIELISREIQTNNLNNDDGRLAGKSVISPLKPDSLIRTSVKNDCSIAVSKLDRDKCDYEVLGDPEQRSVKIENYCKLNKSRECNLILKNDDYADKRSSSDIVNKLEKQQINETQKINRLSSNNLNVNVLNDSSSDASYVSTTADVTLNQTILTEDKSLFRSLSPPLMQVLYAKQDNNYVASEFSSLDFTQSEQSWKSIEAEKSDLSLSGNMTESAIKSEQKSEAKDIKCIPKSLSESDKRSEKATSMLSTSSLTTDVSKPLAENMVEQQPPPMPGMSPSPPPTPGTKSTTTSTPVNESVPPLPDIITLNALIPPPPPPTKGNEEHVTPTIAPKEAYPSLSRAEVDLRQASEKHVVSPQPLHIPIPSMAPLSLMPKLDLASPTQKMLELAPLPPPLPSLDQPPPPISGKGPPPPPMPGMGPPPPPMPGMGPPPPPMPGMGPPPPPMSGMGPPPPPIPGMGPPPPPMPGMGPPPPPMPGMGPPPPPMPSMGPPPPPMPGMGPPPPPIPGMGPPPPPMPGMGPSSTPNVGPPPPPIPGIGPPPPLMTEMGPPPPPGIPPSPSGPTPFPTPPVGGWSMQRSTLRKPPIKPAAPMKPLYWTRILANSVQNGQGEVDSGFKPLWLEIDETKLDNIDEFMDLFSRQVVKAPVKKKVEVKTKIQPVKILDSRRSQNVGIFVQSSHLEFSEIENAIYNFDTSVVSLEVLQQMYELRATNEELEMIKEHLTNKPEIPLDKPEAFLHDLSGIPNFAERISCFMFQAEFEDAVNTTMHKLDNLKHTCEFLTSNESLKQLFAIILTLGNYMNGGNGQRGQADGFGLEILAKLKDVKSKQSTVTLLHFIVKTYMRQRGGALSTECTLPVPEPGDVQRAAAIDFADVAANLGSLRKQLDGCKEKMSKVIDAYERNPADVANENKRIEVFREKMTTFIDAAEEKLKTEDDNLSECKNRFISTVKFYQYKPRCGSVEDCEPKEFFSLWTSFCSDFKDIFKKEEQLAIKEKLKETKKMHEVRKAQTVTQPKKEGGLKARLQKLSSVSRK</sequence>
<evidence type="ECO:0000313" key="6">
    <source>
        <dbReference type="Proteomes" id="UP000663880"/>
    </source>
</evidence>
<comment type="similarity">
    <text evidence="1">Belongs to the formin homology family. Cappuccino subfamily.</text>
</comment>
<keyword evidence="2" id="KW-0175">Coiled coil</keyword>
<evidence type="ECO:0000256" key="1">
    <source>
        <dbReference type="ARBA" id="ARBA00005271"/>
    </source>
</evidence>
<dbReference type="SMART" id="SM00498">
    <property type="entry name" value="FH2"/>
    <property type="match status" value="1"/>
</dbReference>
<dbReference type="SUPFAM" id="SSF101447">
    <property type="entry name" value="Formin homology 2 domain (FH2 domain)"/>
    <property type="match status" value="1"/>
</dbReference>
<proteinExistence type="inferred from homology"/>
<evidence type="ECO:0000256" key="2">
    <source>
        <dbReference type="SAM" id="Coils"/>
    </source>
</evidence>
<organism evidence="5 6">
    <name type="scientific">Pieris macdunnoughi</name>
    <dbReference type="NCBI Taxonomy" id="345717"/>
    <lineage>
        <taxon>Eukaryota</taxon>
        <taxon>Metazoa</taxon>
        <taxon>Ecdysozoa</taxon>
        <taxon>Arthropoda</taxon>
        <taxon>Hexapoda</taxon>
        <taxon>Insecta</taxon>
        <taxon>Pterygota</taxon>
        <taxon>Neoptera</taxon>
        <taxon>Endopterygota</taxon>
        <taxon>Lepidoptera</taxon>
        <taxon>Glossata</taxon>
        <taxon>Ditrysia</taxon>
        <taxon>Papilionoidea</taxon>
        <taxon>Pieridae</taxon>
        <taxon>Pierinae</taxon>
        <taxon>Pieris</taxon>
    </lineage>
</organism>
<dbReference type="Pfam" id="PF02181">
    <property type="entry name" value="FH2"/>
    <property type="match status" value="1"/>
</dbReference>
<name>A0A821RX94_9NEOP</name>
<feature type="region of interest" description="Disordered" evidence="3">
    <location>
        <begin position="176"/>
        <end position="209"/>
    </location>
</feature>
<feature type="region of interest" description="Disordered" evidence="3">
    <location>
        <begin position="881"/>
        <end position="1063"/>
    </location>
</feature>
<gene>
    <name evidence="5" type="ORF">PMACD_LOCUS6849</name>
</gene>
<accession>A0A821RX94</accession>
<dbReference type="GO" id="GO:0005737">
    <property type="term" value="C:cytoplasm"/>
    <property type="evidence" value="ECO:0007669"/>
    <property type="project" value="UniProtKB-ARBA"/>
</dbReference>
<feature type="compositionally biased region" description="Pro residues" evidence="3">
    <location>
        <begin position="767"/>
        <end position="782"/>
    </location>
</feature>
<dbReference type="OrthoDB" id="427644at2759"/>
<feature type="compositionally biased region" description="Pro residues" evidence="3">
    <location>
        <begin position="888"/>
        <end position="1015"/>
    </location>
</feature>
<feature type="compositionally biased region" description="Low complexity" evidence="3">
    <location>
        <begin position="743"/>
        <end position="753"/>
    </location>
</feature>
<feature type="compositionally biased region" description="Low complexity" evidence="3">
    <location>
        <begin position="783"/>
        <end position="792"/>
    </location>
</feature>
<dbReference type="Gene3D" id="1.20.58.2220">
    <property type="entry name" value="Formin, FH2 domain"/>
    <property type="match status" value="1"/>
</dbReference>
<feature type="compositionally biased region" description="Basic residues" evidence="3">
    <location>
        <begin position="18"/>
        <end position="28"/>
    </location>
</feature>
<dbReference type="InterPro" id="IPR015425">
    <property type="entry name" value="FH2_Formin"/>
</dbReference>
<feature type="coiled-coil region" evidence="2">
    <location>
        <begin position="451"/>
        <end position="478"/>
    </location>
</feature>
<feature type="domain" description="FH2" evidence="4">
    <location>
        <begin position="1078"/>
        <end position="1502"/>
    </location>
</feature>
<dbReference type="GO" id="GO:0005856">
    <property type="term" value="C:cytoskeleton"/>
    <property type="evidence" value="ECO:0007669"/>
    <property type="project" value="TreeGrafter"/>
</dbReference>
<dbReference type="GO" id="GO:0030866">
    <property type="term" value="P:cortical actin cytoskeleton organization"/>
    <property type="evidence" value="ECO:0007669"/>
    <property type="project" value="TreeGrafter"/>
</dbReference>
<feature type="region of interest" description="Disordered" evidence="3">
    <location>
        <begin position="269"/>
        <end position="290"/>
    </location>
</feature>
<dbReference type="Proteomes" id="UP000663880">
    <property type="component" value="Unassembled WGS sequence"/>
</dbReference>
<feature type="region of interest" description="Disordered" evidence="3">
    <location>
        <begin position="1"/>
        <end position="135"/>
    </location>
</feature>
<comment type="caution">
    <text evidence="5">The sequence shown here is derived from an EMBL/GenBank/DDBJ whole genome shotgun (WGS) entry which is preliminary data.</text>
</comment>
<feature type="compositionally biased region" description="Polar residues" evidence="3">
    <location>
        <begin position="703"/>
        <end position="713"/>
    </location>
</feature>
<feature type="region of interest" description="Disordered" evidence="3">
    <location>
        <begin position="698"/>
        <end position="836"/>
    </location>
</feature>
<feature type="compositionally biased region" description="Pro residues" evidence="3">
    <location>
        <begin position="1024"/>
        <end position="1063"/>
    </location>
</feature>
<dbReference type="PANTHER" id="PTHR45920:SF7">
    <property type="entry name" value="FORMIN-G"/>
    <property type="match status" value="1"/>
</dbReference>
<feature type="compositionally biased region" description="Basic and acidic residues" evidence="3">
    <location>
        <begin position="714"/>
        <end position="741"/>
    </location>
</feature>
<protein>
    <recommendedName>
        <fullName evidence="4">FH2 domain-containing protein</fullName>
    </recommendedName>
</protein>
<evidence type="ECO:0000313" key="5">
    <source>
        <dbReference type="EMBL" id="CAF4848573.1"/>
    </source>
</evidence>
<dbReference type="PROSITE" id="PS51444">
    <property type="entry name" value="FH2"/>
    <property type="match status" value="1"/>
</dbReference>
<feature type="compositionally biased region" description="Basic and acidic residues" evidence="3">
    <location>
        <begin position="48"/>
        <end position="58"/>
    </location>
</feature>
<feature type="compositionally biased region" description="Acidic residues" evidence="3">
    <location>
        <begin position="60"/>
        <end position="72"/>
    </location>
</feature>
<dbReference type="PANTHER" id="PTHR45920">
    <property type="entry name" value="FORMIN HOMOLOGY 2 DOMAIN CONTAINING, ISOFORM I"/>
    <property type="match status" value="1"/>
</dbReference>
<dbReference type="GO" id="GO:0051015">
    <property type="term" value="F:actin filament binding"/>
    <property type="evidence" value="ECO:0007669"/>
    <property type="project" value="TreeGrafter"/>
</dbReference>
<dbReference type="InterPro" id="IPR042201">
    <property type="entry name" value="FH2_Formin_sf"/>
</dbReference>
<feature type="compositionally biased region" description="Basic and acidic residues" evidence="3">
    <location>
        <begin position="186"/>
        <end position="209"/>
    </location>
</feature>
<evidence type="ECO:0000256" key="3">
    <source>
        <dbReference type="SAM" id="MobiDB-lite"/>
    </source>
</evidence>
<keyword evidence="6" id="KW-1185">Reference proteome</keyword>